<sequence>MDKEFQKVFESNLNGDKKNLRVHIINPAIENPWRTKGDYDEEQKEARERHDMLQEQHKVILKSHRCTVVVALAAIVSAVATCLLVYLTYQDLRNNNVVVPKVTVVESVQNPTEPHS</sequence>
<keyword evidence="1" id="KW-1133">Transmembrane helix</keyword>
<name>A0AAW3IPX7_VIBPH</name>
<dbReference type="EMBL" id="LIRS01000126">
    <property type="protein sequence ID" value="KOY22735.1"/>
    <property type="molecule type" value="Genomic_DNA"/>
</dbReference>
<evidence type="ECO:0000313" key="2">
    <source>
        <dbReference type="EMBL" id="KOY22735.1"/>
    </source>
</evidence>
<feature type="transmembrane region" description="Helical" evidence="1">
    <location>
        <begin position="66"/>
        <end position="89"/>
    </location>
</feature>
<accession>A0AAW3IPX7</accession>
<gene>
    <name evidence="2" type="ORF">ACX05_21165</name>
</gene>
<dbReference type="Proteomes" id="UP000037697">
    <property type="component" value="Unassembled WGS sequence"/>
</dbReference>
<dbReference type="RefSeq" id="WP_053812528.1">
    <property type="nucleotide sequence ID" value="NZ_JAMQAC010000074.1"/>
</dbReference>
<organism evidence="2 3">
    <name type="scientific">Vibrio parahaemolyticus</name>
    <dbReference type="NCBI Taxonomy" id="670"/>
    <lineage>
        <taxon>Bacteria</taxon>
        <taxon>Pseudomonadati</taxon>
        <taxon>Pseudomonadota</taxon>
        <taxon>Gammaproteobacteria</taxon>
        <taxon>Vibrionales</taxon>
        <taxon>Vibrionaceae</taxon>
        <taxon>Vibrio</taxon>
    </lineage>
</organism>
<reference evidence="2 3" key="1">
    <citation type="submission" date="2015-07" db="EMBL/GenBank/DDBJ databases">
        <title>Foodborne Vibrio parahaemolyticus Isolates.</title>
        <authorList>
            <person name="Ronholm J."/>
            <person name="Petronella N."/>
            <person name="Kenwell R."/>
            <person name="Banerjee S."/>
        </authorList>
    </citation>
    <scope>NUCLEOTIDE SEQUENCE [LARGE SCALE GENOMIC DNA]</scope>
    <source>
        <strain evidence="2 3">HS-06-05</strain>
    </source>
</reference>
<comment type="caution">
    <text evidence="2">The sequence shown here is derived from an EMBL/GenBank/DDBJ whole genome shotgun (WGS) entry which is preliminary data.</text>
</comment>
<keyword evidence="1" id="KW-0472">Membrane</keyword>
<dbReference type="AlphaFoldDB" id="A0AAW3IPX7"/>
<proteinExistence type="predicted"/>
<evidence type="ECO:0000256" key="1">
    <source>
        <dbReference type="SAM" id="Phobius"/>
    </source>
</evidence>
<keyword evidence="1" id="KW-0812">Transmembrane</keyword>
<protein>
    <submittedName>
        <fullName evidence="2">Uncharacterized protein</fullName>
    </submittedName>
</protein>
<evidence type="ECO:0000313" key="3">
    <source>
        <dbReference type="Proteomes" id="UP000037697"/>
    </source>
</evidence>